<dbReference type="AlphaFoldDB" id="A0A4U1CWE0"/>
<dbReference type="EMBL" id="SWBR01000001">
    <property type="protein sequence ID" value="TKC13056.1"/>
    <property type="molecule type" value="Genomic_DNA"/>
</dbReference>
<dbReference type="InterPro" id="IPR016195">
    <property type="entry name" value="Pol/histidinol_Pase-like"/>
</dbReference>
<dbReference type="PANTHER" id="PTHR39181">
    <property type="entry name" value="TYROSINE-PROTEIN PHOSPHATASE YWQE"/>
    <property type="match status" value="1"/>
</dbReference>
<protein>
    <recommendedName>
        <fullName evidence="2">protein-tyrosine-phosphatase</fullName>
        <ecNumber evidence="2">3.1.3.48</ecNumber>
    </recommendedName>
</protein>
<gene>
    <name evidence="5" type="ORF">FA048_05415</name>
</gene>
<reference evidence="5 6" key="1">
    <citation type="submission" date="2019-04" db="EMBL/GenBank/DDBJ databases">
        <title>Pedobacter sp. RP-3-22 sp. nov., isolated from Arctic soil.</title>
        <authorList>
            <person name="Dahal R.H."/>
            <person name="Kim D.-U."/>
        </authorList>
    </citation>
    <scope>NUCLEOTIDE SEQUENCE [LARGE SCALE GENOMIC DNA]</scope>
    <source>
        <strain evidence="5 6">RP-3-22</strain>
    </source>
</reference>
<dbReference type="PANTHER" id="PTHR39181:SF1">
    <property type="entry name" value="TYROSINE-PROTEIN PHOSPHATASE YWQE"/>
    <property type="match status" value="1"/>
</dbReference>
<name>A0A4U1CWE0_9SPHI</name>
<keyword evidence="3" id="KW-0378">Hydrolase</keyword>
<comment type="similarity">
    <text evidence="1">Belongs to the metallo-dependent hydrolases superfamily. CpsB/CapC family.</text>
</comment>
<dbReference type="Proteomes" id="UP000309488">
    <property type="component" value="Unassembled WGS sequence"/>
</dbReference>
<dbReference type="Gene3D" id="3.20.20.140">
    <property type="entry name" value="Metal-dependent hydrolases"/>
    <property type="match status" value="1"/>
</dbReference>
<evidence type="ECO:0000256" key="3">
    <source>
        <dbReference type="ARBA" id="ARBA00022801"/>
    </source>
</evidence>
<dbReference type="GO" id="GO:0030145">
    <property type="term" value="F:manganese ion binding"/>
    <property type="evidence" value="ECO:0007669"/>
    <property type="project" value="InterPro"/>
</dbReference>
<evidence type="ECO:0000256" key="2">
    <source>
        <dbReference type="ARBA" id="ARBA00013064"/>
    </source>
</evidence>
<proteinExistence type="inferred from homology"/>
<sequence>MLNFFNKKNKVTDISWLSVDMHSHILPAIDDGAQDVASGLQFVKALENLGFNKLICTPHIYKDLYPNTKETIATAQQQLQKAMDKDGVQLTLGAAAEYMLDQDFGKDDDLCTIEGKYLLVEMSYLNESPNISQTLFDIQIKGVQPILAHPERYTFYFKDKSRLKRFKEKGCLLQLNLLSILGYYGKEVKLLAEALLKENLYDFAGTDLHHEKHLATLTEAVQSGRLFELLGQFQFKNKQLMAVKSLA</sequence>
<evidence type="ECO:0000256" key="1">
    <source>
        <dbReference type="ARBA" id="ARBA00005750"/>
    </source>
</evidence>
<accession>A0A4U1CWE0</accession>
<evidence type="ECO:0000313" key="5">
    <source>
        <dbReference type="EMBL" id="TKC13056.1"/>
    </source>
</evidence>
<dbReference type="OrthoDB" id="9788539at2"/>
<evidence type="ECO:0000256" key="4">
    <source>
        <dbReference type="ARBA" id="ARBA00051722"/>
    </source>
</evidence>
<dbReference type="GO" id="GO:0004725">
    <property type="term" value="F:protein tyrosine phosphatase activity"/>
    <property type="evidence" value="ECO:0007669"/>
    <property type="project" value="UniProtKB-EC"/>
</dbReference>
<keyword evidence="6" id="KW-1185">Reference proteome</keyword>
<organism evidence="5 6">
    <name type="scientific">Pedobacter polaris</name>
    <dbReference type="NCBI Taxonomy" id="2571273"/>
    <lineage>
        <taxon>Bacteria</taxon>
        <taxon>Pseudomonadati</taxon>
        <taxon>Bacteroidota</taxon>
        <taxon>Sphingobacteriia</taxon>
        <taxon>Sphingobacteriales</taxon>
        <taxon>Sphingobacteriaceae</taxon>
        <taxon>Pedobacter</taxon>
    </lineage>
</organism>
<dbReference type="EC" id="3.1.3.48" evidence="2"/>
<dbReference type="Pfam" id="PF19567">
    <property type="entry name" value="CpsB_CapC"/>
    <property type="match status" value="1"/>
</dbReference>
<dbReference type="SUPFAM" id="SSF89550">
    <property type="entry name" value="PHP domain-like"/>
    <property type="match status" value="1"/>
</dbReference>
<evidence type="ECO:0000313" key="6">
    <source>
        <dbReference type="Proteomes" id="UP000309488"/>
    </source>
</evidence>
<comment type="caution">
    <text evidence="5">The sequence shown here is derived from an EMBL/GenBank/DDBJ whole genome shotgun (WGS) entry which is preliminary data.</text>
</comment>
<comment type="catalytic activity">
    <reaction evidence="4">
        <text>O-phospho-L-tyrosyl-[protein] + H2O = L-tyrosyl-[protein] + phosphate</text>
        <dbReference type="Rhea" id="RHEA:10684"/>
        <dbReference type="Rhea" id="RHEA-COMP:10136"/>
        <dbReference type="Rhea" id="RHEA-COMP:20101"/>
        <dbReference type="ChEBI" id="CHEBI:15377"/>
        <dbReference type="ChEBI" id="CHEBI:43474"/>
        <dbReference type="ChEBI" id="CHEBI:46858"/>
        <dbReference type="ChEBI" id="CHEBI:61978"/>
        <dbReference type="EC" id="3.1.3.48"/>
    </reaction>
</comment>
<dbReference type="InterPro" id="IPR016667">
    <property type="entry name" value="Caps_polysacc_synth_CpsB/CapC"/>
</dbReference>
<dbReference type="RefSeq" id="WP_136839179.1">
    <property type="nucleotide sequence ID" value="NZ_SWBR01000001.1"/>
</dbReference>